<evidence type="ECO:0000259" key="6">
    <source>
        <dbReference type="PROSITE" id="PS50893"/>
    </source>
</evidence>
<evidence type="ECO:0000256" key="5">
    <source>
        <dbReference type="SAM" id="Phobius"/>
    </source>
</evidence>
<keyword evidence="8" id="KW-1185">Reference proteome</keyword>
<keyword evidence="2" id="KW-0813">Transport</keyword>
<evidence type="ECO:0000313" key="8">
    <source>
        <dbReference type="Proteomes" id="UP001501079"/>
    </source>
</evidence>
<dbReference type="InterPro" id="IPR027417">
    <property type="entry name" value="P-loop_NTPase"/>
</dbReference>
<dbReference type="CDD" id="cd03225">
    <property type="entry name" value="ABC_cobalt_CbiO_domain1"/>
    <property type="match status" value="1"/>
</dbReference>
<evidence type="ECO:0000256" key="1">
    <source>
        <dbReference type="ARBA" id="ARBA00005417"/>
    </source>
</evidence>
<reference evidence="8" key="1">
    <citation type="journal article" date="2019" name="Int. J. Syst. Evol. Microbiol.">
        <title>The Global Catalogue of Microorganisms (GCM) 10K type strain sequencing project: providing services to taxonomists for standard genome sequencing and annotation.</title>
        <authorList>
            <consortium name="The Broad Institute Genomics Platform"/>
            <consortium name="The Broad Institute Genome Sequencing Center for Infectious Disease"/>
            <person name="Wu L."/>
            <person name="Ma J."/>
        </authorList>
    </citation>
    <scope>NUCLEOTIDE SEQUENCE [LARGE SCALE GENOMIC DNA]</scope>
    <source>
        <strain evidence="8">JCM 17591</strain>
    </source>
</reference>
<evidence type="ECO:0000313" key="7">
    <source>
        <dbReference type="EMBL" id="GAA4173671.1"/>
    </source>
</evidence>
<dbReference type="PROSITE" id="PS50893">
    <property type="entry name" value="ABC_TRANSPORTER_2"/>
    <property type="match status" value="2"/>
</dbReference>
<accession>A0ABP7ZYX7</accession>
<dbReference type="InterPro" id="IPR003439">
    <property type="entry name" value="ABC_transporter-like_ATP-bd"/>
</dbReference>
<dbReference type="PANTHER" id="PTHR43553">
    <property type="entry name" value="HEAVY METAL TRANSPORTER"/>
    <property type="match status" value="1"/>
</dbReference>
<evidence type="ECO:0000256" key="4">
    <source>
        <dbReference type="ARBA" id="ARBA00022840"/>
    </source>
</evidence>
<protein>
    <recommendedName>
        <fullName evidence="6">ABC transporter domain-containing protein</fullName>
    </recommendedName>
</protein>
<proteinExistence type="inferred from homology"/>
<feature type="domain" description="ABC transporter" evidence="6">
    <location>
        <begin position="179"/>
        <end position="418"/>
    </location>
</feature>
<sequence length="649" mass="67709">MRLRAAPLRQAAIFAAVFTAARVVYAAAFAGAAGTGIRLIDLPLVSLPAPFTGVQLLGPVTLDGLGRVVLSAAPFAAVILGFGVLNSLFDVRPWFAAAARRGPLRSFARALVIAWQTLPALAAALRRAVRAARLRGERPGPSALVPVLEDSIERAVALAASLELRGFAASHRLEGDCEVPVQVTDAVLERPGWTLSIPRLELAPGALTVLTGATGSGKSTVLDALSGLFQHADGGVQRGLVEIGGLDRAAVPPRETAGFVGMVAQRVRAAFVGETVAEELGYTLALRGVAPVIVEARAREIAERLGIAQLLPRPVAELSAGEAELVAIGAALAERPTLLLVDEPLAELDRVARPLVVAALASLAHEGGVCVVVAEHRVAWFEGVADGWLTIADGELRCSEPLSAARNPAAQGGCEQRTRREPMATRMPIAEVRELSVRHGARVAVDEVSLELRAGEVVALVGPNGAGKSSLLEALALPAQSGKVFVGGDDVSALKAADRRMRIALVPEALEDLFVTDSVAAECRRADRHSRRNRQDRRDAGATLRRFGELLGGAPRELADAHPRDLSGGQRVCLAIALQLAAAPAVLLVDEPVRGLDARARGEVAAALARAAAAGAAVLFATHEAEFASAVAERTIRLEGGRIAEEVLA</sequence>
<evidence type="ECO:0000256" key="2">
    <source>
        <dbReference type="ARBA" id="ARBA00022448"/>
    </source>
</evidence>
<keyword evidence="4" id="KW-0067">ATP-binding</keyword>
<dbReference type="Gene3D" id="3.40.50.300">
    <property type="entry name" value="P-loop containing nucleotide triphosphate hydrolases"/>
    <property type="match status" value="2"/>
</dbReference>
<dbReference type="InterPro" id="IPR015856">
    <property type="entry name" value="ABC_transpr_CbiO/EcfA_su"/>
</dbReference>
<gene>
    <name evidence="7" type="ORF">GCM10022287_16410</name>
</gene>
<dbReference type="Proteomes" id="UP001501079">
    <property type="component" value="Unassembled WGS sequence"/>
</dbReference>
<dbReference type="RefSeq" id="WP_344753182.1">
    <property type="nucleotide sequence ID" value="NZ_BAABBW010000002.1"/>
</dbReference>
<keyword evidence="5" id="KW-0812">Transmembrane</keyword>
<dbReference type="InterPro" id="IPR017871">
    <property type="entry name" value="ABC_transporter-like_CS"/>
</dbReference>
<dbReference type="InterPro" id="IPR003593">
    <property type="entry name" value="AAA+_ATPase"/>
</dbReference>
<dbReference type="SUPFAM" id="SSF52540">
    <property type="entry name" value="P-loop containing nucleoside triphosphate hydrolases"/>
    <property type="match status" value="2"/>
</dbReference>
<feature type="domain" description="ABC transporter" evidence="6">
    <location>
        <begin position="430"/>
        <end position="649"/>
    </location>
</feature>
<evidence type="ECO:0000256" key="3">
    <source>
        <dbReference type="ARBA" id="ARBA00022741"/>
    </source>
</evidence>
<organism evidence="7 8">
    <name type="scientific">Gryllotalpicola koreensis</name>
    <dbReference type="NCBI Taxonomy" id="993086"/>
    <lineage>
        <taxon>Bacteria</taxon>
        <taxon>Bacillati</taxon>
        <taxon>Actinomycetota</taxon>
        <taxon>Actinomycetes</taxon>
        <taxon>Micrococcales</taxon>
        <taxon>Microbacteriaceae</taxon>
        <taxon>Gryllotalpicola</taxon>
    </lineage>
</organism>
<dbReference type="Pfam" id="PF00005">
    <property type="entry name" value="ABC_tran"/>
    <property type="match status" value="2"/>
</dbReference>
<dbReference type="EMBL" id="BAABBW010000002">
    <property type="protein sequence ID" value="GAA4173671.1"/>
    <property type="molecule type" value="Genomic_DNA"/>
</dbReference>
<dbReference type="PROSITE" id="PS00211">
    <property type="entry name" value="ABC_TRANSPORTER_1"/>
    <property type="match status" value="1"/>
</dbReference>
<feature type="transmembrane region" description="Helical" evidence="5">
    <location>
        <begin position="106"/>
        <end position="125"/>
    </location>
</feature>
<dbReference type="SMART" id="SM00382">
    <property type="entry name" value="AAA"/>
    <property type="match status" value="2"/>
</dbReference>
<feature type="transmembrane region" description="Helical" evidence="5">
    <location>
        <begin position="65"/>
        <end position="85"/>
    </location>
</feature>
<keyword evidence="3" id="KW-0547">Nucleotide-binding</keyword>
<comment type="caution">
    <text evidence="7">The sequence shown here is derived from an EMBL/GenBank/DDBJ whole genome shotgun (WGS) entry which is preliminary data.</text>
</comment>
<comment type="similarity">
    <text evidence="1">Belongs to the ABC transporter superfamily.</text>
</comment>
<keyword evidence="5" id="KW-1133">Transmembrane helix</keyword>
<keyword evidence="5" id="KW-0472">Membrane</keyword>
<dbReference type="InterPro" id="IPR050095">
    <property type="entry name" value="ECF_ABC_transporter_ATP-bd"/>
</dbReference>
<name>A0ABP7ZYX7_9MICO</name>